<evidence type="ECO:0000313" key="3">
    <source>
        <dbReference type="Proteomes" id="UP000234498"/>
    </source>
</evidence>
<feature type="transmembrane region" description="Helical" evidence="1">
    <location>
        <begin position="31"/>
        <end position="50"/>
    </location>
</feature>
<evidence type="ECO:0000313" key="2">
    <source>
        <dbReference type="EMBL" id="SMX76085.1"/>
    </source>
</evidence>
<proteinExistence type="predicted"/>
<gene>
    <name evidence="2" type="ORF">BLIN101_01340</name>
</gene>
<reference evidence="2 3" key="1">
    <citation type="submission" date="2017-03" db="EMBL/GenBank/DDBJ databases">
        <authorList>
            <person name="Afonso C.L."/>
            <person name="Miller P.J."/>
            <person name="Scott M.A."/>
            <person name="Spackman E."/>
            <person name="Goraichik I."/>
            <person name="Dimitrov K.M."/>
            <person name="Suarez D.L."/>
            <person name="Swayne D.E."/>
        </authorList>
    </citation>
    <scope>NUCLEOTIDE SEQUENCE [LARGE SCALE GENOMIC DNA]</scope>
    <source>
        <strain evidence="2 3">Mu101</strain>
    </source>
</reference>
<accession>A0A2H1ILJ5</accession>
<dbReference type="Proteomes" id="UP000234498">
    <property type="component" value="Unassembled WGS sequence"/>
</dbReference>
<dbReference type="AlphaFoldDB" id="A0A2H1ILJ5"/>
<protein>
    <submittedName>
        <fullName evidence="2">Uncharacterized protein</fullName>
    </submittedName>
</protein>
<dbReference type="EMBL" id="FXZA01000004">
    <property type="protein sequence ID" value="SMX76085.1"/>
    <property type="molecule type" value="Genomic_DNA"/>
</dbReference>
<evidence type="ECO:0000256" key="1">
    <source>
        <dbReference type="SAM" id="Phobius"/>
    </source>
</evidence>
<keyword evidence="1" id="KW-0812">Transmembrane</keyword>
<sequence length="94" mass="9825">MGSTLDSASMLRYPVARLCPMNEPESPVLRLIPYLAAISAAIFAGLAMAGTGESNLLVTLVAAGAGYFGAYFIVKLIIHVLVTRIDSGSNDDHG</sequence>
<name>A0A2H1ILJ5_BRELN</name>
<organism evidence="2 3">
    <name type="scientific">Brevibacterium linens</name>
    <dbReference type="NCBI Taxonomy" id="1703"/>
    <lineage>
        <taxon>Bacteria</taxon>
        <taxon>Bacillati</taxon>
        <taxon>Actinomycetota</taxon>
        <taxon>Actinomycetes</taxon>
        <taxon>Micrococcales</taxon>
        <taxon>Brevibacteriaceae</taxon>
        <taxon>Brevibacterium</taxon>
    </lineage>
</organism>
<feature type="transmembrane region" description="Helical" evidence="1">
    <location>
        <begin position="56"/>
        <end position="74"/>
    </location>
</feature>
<keyword evidence="1" id="KW-0472">Membrane</keyword>
<keyword evidence="1" id="KW-1133">Transmembrane helix</keyword>